<name>A0A511KNR1_RHOTO</name>
<evidence type="ECO:0000256" key="16">
    <source>
        <dbReference type="ARBA" id="ARBA00032646"/>
    </source>
</evidence>
<evidence type="ECO:0000256" key="4">
    <source>
        <dbReference type="ARBA" id="ARBA00019119"/>
    </source>
</evidence>
<dbReference type="FunFam" id="3.40.50.300:FF:000553">
    <property type="entry name" value="Mitochondrial Rho GTPase"/>
    <property type="match status" value="1"/>
</dbReference>
<comment type="caution">
    <text evidence="20">The sequence shown here is derived from an EMBL/GenBank/DDBJ whole genome shotgun (WGS) entry which is preliminary data.</text>
</comment>
<feature type="domain" description="Miro" evidence="19">
    <location>
        <begin position="469"/>
        <end position="683"/>
    </location>
</feature>
<dbReference type="PANTHER" id="PTHR47763:SF1">
    <property type="entry name" value="DUF659 DOMAIN-CONTAINING PROTEIN"/>
    <property type="match status" value="1"/>
</dbReference>
<accession>A0A511KNR1</accession>
<evidence type="ECO:0000313" key="20">
    <source>
        <dbReference type="EMBL" id="GEM11164.1"/>
    </source>
</evidence>
<dbReference type="InterPro" id="IPR036465">
    <property type="entry name" value="vWFA_dom_sf"/>
</dbReference>
<dbReference type="SUPFAM" id="SSF47473">
    <property type="entry name" value="EF-hand"/>
    <property type="match status" value="1"/>
</dbReference>
<evidence type="ECO:0000313" key="21">
    <source>
        <dbReference type="Proteomes" id="UP000321518"/>
    </source>
</evidence>
<dbReference type="PROSITE" id="PS51423">
    <property type="entry name" value="MIRO"/>
    <property type="match status" value="2"/>
</dbReference>
<dbReference type="GO" id="GO:0003924">
    <property type="term" value="F:GTPase activity"/>
    <property type="evidence" value="ECO:0007669"/>
    <property type="project" value="InterPro"/>
</dbReference>
<comment type="subcellular location">
    <subcellularLocation>
        <location evidence="2">Mitochondrion outer membrane</location>
        <topology evidence="2">Single-pass type IV membrane protein</topology>
    </subcellularLocation>
</comment>
<evidence type="ECO:0000256" key="13">
    <source>
        <dbReference type="ARBA" id="ARBA00023128"/>
    </source>
</evidence>
<evidence type="ECO:0000256" key="9">
    <source>
        <dbReference type="ARBA" id="ARBA00022787"/>
    </source>
</evidence>
<dbReference type="GO" id="GO:0004674">
    <property type="term" value="F:protein serine/threonine kinase activity"/>
    <property type="evidence" value="ECO:0007669"/>
    <property type="project" value="TreeGrafter"/>
</dbReference>
<keyword evidence="11" id="KW-0106">Calcium</keyword>
<proteinExistence type="inferred from homology"/>
<dbReference type="PROSITE" id="PS50222">
    <property type="entry name" value="EF_HAND_2"/>
    <property type="match status" value="2"/>
</dbReference>
<dbReference type="OrthoDB" id="10020961at2759"/>
<dbReference type="GO" id="GO:0005525">
    <property type="term" value="F:GTP binding"/>
    <property type="evidence" value="ECO:0007669"/>
    <property type="project" value="UniProtKB-KW"/>
</dbReference>
<dbReference type="SMART" id="SM00174">
    <property type="entry name" value="RHO"/>
    <property type="match status" value="1"/>
</dbReference>
<dbReference type="SUPFAM" id="SSF53300">
    <property type="entry name" value="vWA-like"/>
    <property type="match status" value="1"/>
</dbReference>
<keyword evidence="8" id="KW-0547">Nucleotide-binding</keyword>
<dbReference type="FunFam" id="1.10.238.10:FF:000011">
    <property type="entry name" value="Mitochondrial Rho GTPase"/>
    <property type="match status" value="1"/>
</dbReference>
<dbReference type="CDD" id="cd01893">
    <property type="entry name" value="Miro1"/>
    <property type="match status" value="1"/>
</dbReference>
<feature type="region of interest" description="Disordered" evidence="17">
    <location>
        <begin position="401"/>
        <end position="465"/>
    </location>
</feature>
<evidence type="ECO:0000256" key="3">
    <source>
        <dbReference type="ARBA" id="ARBA00007981"/>
    </source>
</evidence>
<keyword evidence="14" id="KW-0342">GTP-binding</keyword>
<dbReference type="AlphaFoldDB" id="A0A511KNR1"/>
<dbReference type="Gene3D" id="1.10.238.10">
    <property type="entry name" value="EF-hand"/>
    <property type="match status" value="2"/>
</dbReference>
<dbReference type="InterPro" id="IPR001806">
    <property type="entry name" value="Small_GTPase"/>
</dbReference>
<dbReference type="Pfam" id="PF13202">
    <property type="entry name" value="EF-hand_5"/>
    <property type="match status" value="2"/>
</dbReference>
<dbReference type="SMART" id="SM00175">
    <property type="entry name" value="RAB"/>
    <property type="match status" value="1"/>
</dbReference>
<evidence type="ECO:0000256" key="17">
    <source>
        <dbReference type="SAM" id="MobiDB-lite"/>
    </source>
</evidence>
<evidence type="ECO:0000256" key="1">
    <source>
        <dbReference type="ARBA" id="ARBA00003481"/>
    </source>
</evidence>
<sequence>MRDVRVTLVGDEGVGKSSIISALIKESFVRLAPRTVLPEVTIPPAVTPGHNVTTVIIDTSPRPEDRSHLVNEIRKAHVVAIVYSIDNPNSFDRVPTYWLPTIRSLGVNVPVILIGNKIDLREGQVTNQALEDGELRFQIVPIMQEYKEVETCVECSALLPLNISEVFFFAQNAVLHPTAPLYDTRQHTLKPAAVAALSRIFRLVDADKDGLLSPDELNDFQRLVFDAPLQSREIEGVKEVVEEMTDGSGVEEGGLNEEGWLALHTYFIQKGRLETTWKALRCFGYGEDLMLREEFLYPRFDIPNDCTAELSPRGYQFFTDIFELFDQDRDGALSPSELDNLFSTSPGNPWVAGGFPETTLTTPEGAVTLQGWLAQWSMTTLLEPRVTLSYLAYLGYPHSSTSSSVSSSSYPPTLSPSASTSSRRNPFSSTSSTAARDSSPSYQLLPTTSALQTTKPRRPSRRKGTPVERNVFLAYVLGAAGSGKTSLLRAFVGKGFEEDEEGLAAAIGSAGRGKAATWPRKTIGAGSVEGFAGGEVYEGAGGPRAVSGALYSGRGKGKSVVNCVEEGGGERYLVLQEFGSTYESEVLRSKKKLELADVLVFVYDSSDTNSFSYVSNLRQQYKLDDIPTIFVATKSDLDLAQQRHEVQPDTYCRKLSLRVPLAVSVKRGELADLYHTIVRIAIHPLSALPYGPDRSSASSLLGFPVTRTQFYLCASAGLTATVAVGLVWWTRARIVTHAAGGGAPAGSGGAGGGPAGVVGGASKGLIGWLGSLRTETPIMNAEMLAALGGIDTVPFAQQGGGGGQPAFAAHQPRNSTMLDLVFILDCTGCAFPFLSLVLVEQKHPMSSPNSFSRLLRGWIAAMGSYIASATKNIEVICENIVQSGHLPSADCLRIGLIGYRDYPPQDNSYVTKSFPFTSSVPTMKEQLKSLYASGGGDGPEAVTAGIRAALDLDWRADAAKMCVLIADAPCHGIGEYGDGFPQGGPDGEDPLVLCRQMAAAGIPLFVVACEPALSGYQYGLDLFNAFTVITSALLVPLTTADLLSHVIVGSALEHLEMERLIQEVGNAVAERIHAGMQTVDDVARELHERLLLRGEETKQLKFESIHRETEESRHNVRVFVEAPSLEAAKPQLQKIRGSRFTEKYLQSRYNSSFARSIPGACSMLYPSLPPRPGSHPASISSSLSLSTSPSSPPRRVVSEFKPFAASSGLSVADAPLGLAHQNQPSMSEDEVDKLAQSVELKFAGISLEQAKRITNASAWRTAPPRA</sequence>
<feature type="compositionally biased region" description="Polar residues" evidence="17">
    <location>
        <begin position="442"/>
        <end position="454"/>
    </location>
</feature>
<dbReference type="InterPro" id="IPR018247">
    <property type="entry name" value="EF_Hand_1_Ca_BS"/>
</dbReference>
<dbReference type="GO" id="GO:0005509">
    <property type="term" value="F:calcium ion binding"/>
    <property type="evidence" value="ECO:0007669"/>
    <property type="project" value="InterPro"/>
</dbReference>
<dbReference type="InterPro" id="IPR002048">
    <property type="entry name" value="EF_hand_dom"/>
</dbReference>
<keyword evidence="13" id="KW-0496">Mitochondrion</keyword>
<evidence type="ECO:0000256" key="8">
    <source>
        <dbReference type="ARBA" id="ARBA00022741"/>
    </source>
</evidence>
<evidence type="ECO:0000256" key="5">
    <source>
        <dbReference type="ARBA" id="ARBA00022692"/>
    </source>
</evidence>
<dbReference type="PRINTS" id="PR00449">
    <property type="entry name" value="RASTRNSFRMNG"/>
</dbReference>
<dbReference type="GO" id="GO:0005741">
    <property type="term" value="C:mitochondrial outer membrane"/>
    <property type="evidence" value="ECO:0007669"/>
    <property type="project" value="UniProtKB-SubCell"/>
</dbReference>
<feature type="compositionally biased region" description="Low complexity" evidence="17">
    <location>
        <begin position="1174"/>
        <end position="1189"/>
    </location>
</feature>
<dbReference type="SMART" id="SM00173">
    <property type="entry name" value="RAS"/>
    <property type="match status" value="1"/>
</dbReference>
<comment type="function">
    <text evidence="1">Mitochondrial GTPase involved in mitochondrial trafficking. Probably involved in control of anterograde transport of mitochondria and their subcellular distribution.</text>
</comment>
<feature type="domain" description="EF-hand" evidence="18">
    <location>
        <begin position="192"/>
        <end position="227"/>
    </location>
</feature>
<feature type="compositionally biased region" description="Low complexity" evidence="17">
    <location>
        <begin position="401"/>
        <end position="441"/>
    </location>
</feature>
<dbReference type="SUPFAM" id="SSF52540">
    <property type="entry name" value="P-loop containing nucleoside triphosphate hydrolases"/>
    <property type="match status" value="2"/>
</dbReference>
<dbReference type="InterPro" id="IPR020860">
    <property type="entry name" value="MIRO_dom"/>
</dbReference>
<gene>
    <name evidence="20" type="ORF">Rt10032_c13g5181</name>
</gene>
<dbReference type="EMBL" id="BJWK01000013">
    <property type="protein sequence ID" value="GEM11164.1"/>
    <property type="molecule type" value="Genomic_DNA"/>
</dbReference>
<dbReference type="Pfam" id="PF08356">
    <property type="entry name" value="EF_assoc_2"/>
    <property type="match status" value="1"/>
</dbReference>
<dbReference type="SMART" id="SM00054">
    <property type="entry name" value="EFh"/>
    <property type="match status" value="2"/>
</dbReference>
<reference evidence="20 21" key="1">
    <citation type="submission" date="2019-07" db="EMBL/GenBank/DDBJ databases">
        <title>Rhodotorula toruloides NBRC10032 genome sequencing.</title>
        <authorList>
            <person name="Shida Y."/>
            <person name="Takaku H."/>
            <person name="Ogasawara W."/>
            <person name="Mori K."/>
        </authorList>
    </citation>
    <scope>NUCLEOTIDE SEQUENCE [LARGE SCALE GENOMIC DNA]</scope>
    <source>
        <strain evidence="20 21">NBRC10032</strain>
    </source>
</reference>
<feature type="region of interest" description="Disordered" evidence="17">
    <location>
        <begin position="1172"/>
        <end position="1195"/>
    </location>
</feature>
<dbReference type="InterPro" id="IPR027417">
    <property type="entry name" value="P-loop_NTPase"/>
</dbReference>
<evidence type="ECO:0000256" key="14">
    <source>
        <dbReference type="ARBA" id="ARBA00023134"/>
    </source>
</evidence>
<evidence type="ECO:0000256" key="6">
    <source>
        <dbReference type="ARBA" id="ARBA00022723"/>
    </source>
</evidence>
<evidence type="ECO:0000256" key="11">
    <source>
        <dbReference type="ARBA" id="ARBA00022837"/>
    </source>
</evidence>
<evidence type="ECO:0000256" key="2">
    <source>
        <dbReference type="ARBA" id="ARBA00004200"/>
    </source>
</evidence>
<evidence type="ECO:0000256" key="7">
    <source>
        <dbReference type="ARBA" id="ARBA00022737"/>
    </source>
</evidence>
<dbReference type="PROSITE" id="PS00018">
    <property type="entry name" value="EF_HAND_1"/>
    <property type="match status" value="2"/>
</dbReference>
<keyword evidence="9" id="KW-1000">Mitochondrion outer membrane</keyword>
<organism evidence="20 21">
    <name type="scientific">Rhodotorula toruloides</name>
    <name type="common">Yeast</name>
    <name type="synonym">Rhodosporidium toruloides</name>
    <dbReference type="NCBI Taxonomy" id="5286"/>
    <lineage>
        <taxon>Eukaryota</taxon>
        <taxon>Fungi</taxon>
        <taxon>Dikarya</taxon>
        <taxon>Basidiomycota</taxon>
        <taxon>Pucciniomycotina</taxon>
        <taxon>Microbotryomycetes</taxon>
        <taxon>Sporidiobolales</taxon>
        <taxon>Sporidiobolaceae</taxon>
        <taxon>Rhodotorula</taxon>
    </lineage>
</organism>
<protein>
    <recommendedName>
        <fullName evidence="4">Mitochondrial Rho GTPase 1</fullName>
    </recommendedName>
    <alternativeName>
        <fullName evidence="16">GTPase EF-hand protein of mitochondria 1</fullName>
    </alternativeName>
</protein>
<feature type="domain" description="EF-hand" evidence="18">
    <location>
        <begin position="313"/>
        <end position="348"/>
    </location>
</feature>
<dbReference type="PANTHER" id="PTHR47763">
    <property type="entry name" value="ALPHA-PROTEIN KINASE VWKA"/>
    <property type="match status" value="1"/>
</dbReference>
<dbReference type="InterPro" id="IPR013566">
    <property type="entry name" value="EF_hand_assoc_1"/>
</dbReference>
<evidence type="ECO:0000256" key="10">
    <source>
        <dbReference type="ARBA" id="ARBA00022801"/>
    </source>
</evidence>
<keyword evidence="12" id="KW-1133">Transmembrane helix</keyword>
<keyword evidence="5" id="KW-0812">Transmembrane</keyword>
<keyword evidence="15" id="KW-0472">Membrane</keyword>
<dbReference type="PROSITE" id="PS51419">
    <property type="entry name" value="RAB"/>
    <property type="match status" value="1"/>
</dbReference>
<dbReference type="Proteomes" id="UP000321518">
    <property type="component" value="Unassembled WGS sequence"/>
</dbReference>
<dbReference type="Gene3D" id="3.40.50.410">
    <property type="entry name" value="von Willebrand factor, type A domain"/>
    <property type="match status" value="1"/>
</dbReference>
<feature type="domain" description="Miro" evidence="19">
    <location>
        <begin position="1"/>
        <end position="176"/>
    </location>
</feature>
<evidence type="ECO:0000259" key="18">
    <source>
        <dbReference type="PROSITE" id="PS50222"/>
    </source>
</evidence>
<keyword evidence="10" id="KW-0378">Hydrolase</keyword>
<feature type="compositionally biased region" description="Basic residues" evidence="17">
    <location>
        <begin position="455"/>
        <end position="464"/>
    </location>
</feature>
<comment type="similarity">
    <text evidence="3">Belongs to the mitochondrial Rho GTPase family.</text>
</comment>
<dbReference type="InterPro" id="IPR011992">
    <property type="entry name" value="EF-hand-dom_pair"/>
</dbReference>
<dbReference type="Pfam" id="PF00071">
    <property type="entry name" value="Ras"/>
    <property type="match status" value="1"/>
</dbReference>
<dbReference type="Pfam" id="PF08355">
    <property type="entry name" value="EF_assoc_1"/>
    <property type="match status" value="1"/>
</dbReference>
<evidence type="ECO:0000256" key="15">
    <source>
        <dbReference type="ARBA" id="ARBA00023136"/>
    </source>
</evidence>
<keyword evidence="6" id="KW-0479">Metal-binding</keyword>
<dbReference type="InterPro" id="IPR052969">
    <property type="entry name" value="Thr-specific_kinase-like"/>
</dbReference>
<dbReference type="InterPro" id="IPR013567">
    <property type="entry name" value="EF_hand_assoc_2"/>
</dbReference>
<evidence type="ECO:0000256" key="12">
    <source>
        <dbReference type="ARBA" id="ARBA00022989"/>
    </source>
</evidence>
<dbReference type="Gene3D" id="3.40.50.300">
    <property type="entry name" value="P-loop containing nucleotide triphosphate hydrolases"/>
    <property type="match status" value="2"/>
</dbReference>
<evidence type="ECO:0000259" key="19">
    <source>
        <dbReference type="PROSITE" id="PS51423"/>
    </source>
</evidence>
<keyword evidence="7" id="KW-0677">Repeat</keyword>